<reference evidence="7" key="1">
    <citation type="submission" date="2017-02" db="UniProtKB">
        <authorList>
            <consortium name="WormBaseParasite"/>
        </authorList>
    </citation>
    <scope>IDENTIFICATION</scope>
</reference>
<organism evidence="6 7">
    <name type="scientific">Ascaris lumbricoides</name>
    <name type="common">Giant roundworm</name>
    <dbReference type="NCBI Taxonomy" id="6252"/>
    <lineage>
        <taxon>Eukaryota</taxon>
        <taxon>Metazoa</taxon>
        <taxon>Ecdysozoa</taxon>
        <taxon>Nematoda</taxon>
        <taxon>Chromadorea</taxon>
        <taxon>Rhabditida</taxon>
        <taxon>Spirurina</taxon>
        <taxon>Ascaridomorpha</taxon>
        <taxon>Ascaridoidea</taxon>
        <taxon>Ascarididae</taxon>
        <taxon>Ascaris</taxon>
    </lineage>
</organism>
<proteinExistence type="predicted"/>
<dbReference type="Pfam" id="PF25010">
    <property type="entry name" value="ARM_UBP24_USP9X-Y"/>
    <property type="match status" value="1"/>
</dbReference>
<keyword evidence="4" id="KW-1133">Transmembrane helix</keyword>
<dbReference type="AlphaFoldDB" id="A0A0M3HEX8"/>
<dbReference type="GO" id="GO:0008233">
    <property type="term" value="F:peptidase activity"/>
    <property type="evidence" value="ECO:0007669"/>
    <property type="project" value="UniProtKB-KW"/>
</dbReference>
<feature type="domain" description="UBP34/UBP24/USP9X/USP9Y-like ARM repeat region" evidence="5">
    <location>
        <begin position="1"/>
        <end position="44"/>
    </location>
</feature>
<accession>A0A0M3HEX8</accession>
<keyword evidence="2" id="KW-0833">Ubl conjugation pathway</keyword>
<sequence length="242" mass="28173">MQEQEDIDPKALDPFFETRILKLPVDLLNEEGFSCFKTFWTAVNKLAGKLVQPPSSIHFLLNSFDLEGHDYLWEIILKARDNVSRRATELWVDIFSNPHADMVSDVGQLNEFVINKCFTMLKANHDELIKGGGDDFEKIGVINRMSRILFALHCYICAFDEDCAIHERSRPPLLLACLGHCFILTVLFPGRLFYASIFFFRLEAKKCKISWGMEFEIMTFFFFYCKRMQFRFLVVGNTRYSG</sequence>
<keyword evidence="6" id="KW-1185">Reference proteome</keyword>
<evidence type="ECO:0000259" key="5">
    <source>
        <dbReference type="Pfam" id="PF25010"/>
    </source>
</evidence>
<evidence type="ECO:0000256" key="3">
    <source>
        <dbReference type="ARBA" id="ARBA00022801"/>
    </source>
</evidence>
<dbReference type="WBParaSite" id="ALUE_0000006801-mRNA-1">
    <property type="protein sequence ID" value="ALUE_0000006801-mRNA-1"/>
    <property type="gene ID" value="ALUE_0000006801"/>
</dbReference>
<evidence type="ECO:0000256" key="4">
    <source>
        <dbReference type="SAM" id="Phobius"/>
    </source>
</evidence>
<protein>
    <recommendedName>
        <fullName evidence="5">UBP34/UBP24/USP9X/USP9Y-like ARM repeat region domain-containing protein</fullName>
    </recommendedName>
</protein>
<evidence type="ECO:0000313" key="6">
    <source>
        <dbReference type="Proteomes" id="UP000036681"/>
    </source>
</evidence>
<evidence type="ECO:0000313" key="7">
    <source>
        <dbReference type="WBParaSite" id="ALUE_0000006801-mRNA-1"/>
    </source>
</evidence>
<keyword evidence="4" id="KW-0472">Membrane</keyword>
<name>A0A0M3HEX8_ASCLU</name>
<dbReference type="InterPro" id="IPR056850">
    <property type="entry name" value="ARM_UBP34_24_USP9X_Y"/>
</dbReference>
<evidence type="ECO:0000256" key="1">
    <source>
        <dbReference type="ARBA" id="ARBA00022670"/>
    </source>
</evidence>
<keyword evidence="3" id="KW-0378">Hydrolase</keyword>
<keyword evidence="1" id="KW-0645">Protease</keyword>
<dbReference type="GO" id="GO:0006508">
    <property type="term" value="P:proteolysis"/>
    <property type="evidence" value="ECO:0007669"/>
    <property type="project" value="UniProtKB-KW"/>
</dbReference>
<evidence type="ECO:0000256" key="2">
    <source>
        <dbReference type="ARBA" id="ARBA00022786"/>
    </source>
</evidence>
<feature type="transmembrane region" description="Helical" evidence="4">
    <location>
        <begin position="173"/>
        <end position="200"/>
    </location>
</feature>
<keyword evidence="4" id="KW-0812">Transmembrane</keyword>
<dbReference type="Proteomes" id="UP000036681">
    <property type="component" value="Unplaced"/>
</dbReference>